<dbReference type="Pfam" id="PF04398">
    <property type="entry name" value="DUF538"/>
    <property type="match status" value="1"/>
</dbReference>
<dbReference type="Gramene" id="OQU88325">
    <property type="protein sequence ID" value="OQU88325"/>
    <property type="gene ID" value="SORBI_3002G012650"/>
</dbReference>
<dbReference type="SUPFAM" id="SSF141562">
    <property type="entry name" value="At5g01610-like"/>
    <property type="match status" value="1"/>
</dbReference>
<name>A0A1W0W1V2_SORBI</name>
<dbReference type="OrthoDB" id="1927821at2759"/>
<accession>A0A1W0W1V2</accession>
<dbReference type="InterPro" id="IPR007493">
    <property type="entry name" value="DUF538"/>
</dbReference>
<dbReference type="Gene3D" id="2.30.240.10">
    <property type="entry name" value="At5g01610-like"/>
    <property type="match status" value="1"/>
</dbReference>
<proteinExistence type="predicted"/>
<reference evidence="2" key="2">
    <citation type="journal article" date="2018" name="Plant J.">
        <title>The Sorghum bicolor reference genome: improved assembly, gene annotations, a transcriptome atlas, and signatures of genome organization.</title>
        <authorList>
            <person name="McCormick R.F."/>
            <person name="Truong S.K."/>
            <person name="Sreedasyam A."/>
            <person name="Jenkins J."/>
            <person name="Shu S."/>
            <person name="Sims D."/>
            <person name="Kennedy M."/>
            <person name="Amirebrahimi M."/>
            <person name="Weers B.D."/>
            <person name="McKinley B."/>
            <person name="Mattison A."/>
            <person name="Morishige D.T."/>
            <person name="Grimwood J."/>
            <person name="Schmutz J."/>
            <person name="Mullet J.E."/>
        </authorList>
    </citation>
    <scope>NUCLEOTIDE SEQUENCE [LARGE SCALE GENOMIC DNA]</scope>
    <source>
        <strain evidence="2">cv. BTx623</strain>
    </source>
</reference>
<dbReference type="Proteomes" id="UP000000768">
    <property type="component" value="Chromosome 2"/>
</dbReference>
<organism evidence="1 2">
    <name type="scientific">Sorghum bicolor</name>
    <name type="common">Sorghum</name>
    <name type="synonym">Sorghum vulgare</name>
    <dbReference type="NCBI Taxonomy" id="4558"/>
    <lineage>
        <taxon>Eukaryota</taxon>
        <taxon>Viridiplantae</taxon>
        <taxon>Streptophyta</taxon>
        <taxon>Embryophyta</taxon>
        <taxon>Tracheophyta</taxon>
        <taxon>Spermatophyta</taxon>
        <taxon>Magnoliopsida</taxon>
        <taxon>Liliopsida</taxon>
        <taxon>Poales</taxon>
        <taxon>Poaceae</taxon>
        <taxon>PACMAD clade</taxon>
        <taxon>Panicoideae</taxon>
        <taxon>Andropogonodae</taxon>
        <taxon>Andropogoneae</taxon>
        <taxon>Sorghinae</taxon>
        <taxon>Sorghum</taxon>
    </lineage>
</organism>
<dbReference type="AlphaFoldDB" id="A0A1W0W1V2"/>
<dbReference type="PANTHER" id="PTHR31676:SF89">
    <property type="entry name" value="OS07G0120500 PROTEIN"/>
    <property type="match status" value="1"/>
</dbReference>
<gene>
    <name evidence="1" type="ORF">SORBI_3002G012650</name>
</gene>
<evidence type="ECO:0000313" key="1">
    <source>
        <dbReference type="EMBL" id="OQU88325.1"/>
    </source>
</evidence>
<dbReference type="EMBL" id="CM000761">
    <property type="protein sequence ID" value="OQU88325.1"/>
    <property type="molecule type" value="Genomic_DNA"/>
</dbReference>
<keyword evidence="2" id="KW-1185">Reference proteome</keyword>
<evidence type="ECO:0000313" key="2">
    <source>
        <dbReference type="Proteomes" id="UP000000768"/>
    </source>
</evidence>
<protein>
    <submittedName>
        <fullName evidence="1">Uncharacterized protein</fullName>
    </submittedName>
</protein>
<dbReference type="STRING" id="4558.A0A1W0W1V2"/>
<dbReference type="InterPro" id="IPR036758">
    <property type="entry name" value="At5g01610-like"/>
</dbReference>
<dbReference type="InParanoid" id="A0A1W0W1V2"/>
<sequence>MASQALECHHAGAEVFTGDATCRKMSVKLLEELGLPMGLLPLEDIQEFGYNRDSGFLRLVQAKNIEHTFKKIMQKVSYDAEVTAFVDNGKLRNITGIKTNAMMLWISINEVYVPEASPEKVTFKSSNGLSRTFNASLCSWGMRDHQMRQKIMGTSNSQPV</sequence>
<reference evidence="1 2" key="1">
    <citation type="journal article" date="2009" name="Nature">
        <title>The Sorghum bicolor genome and the diversification of grasses.</title>
        <authorList>
            <person name="Paterson A.H."/>
            <person name="Bowers J.E."/>
            <person name="Bruggmann R."/>
            <person name="Dubchak I."/>
            <person name="Grimwood J."/>
            <person name="Gundlach H."/>
            <person name="Haberer G."/>
            <person name="Hellsten U."/>
            <person name="Mitros T."/>
            <person name="Poliakov A."/>
            <person name="Schmutz J."/>
            <person name="Spannagl M."/>
            <person name="Tang H."/>
            <person name="Wang X."/>
            <person name="Wicker T."/>
            <person name="Bharti A.K."/>
            <person name="Chapman J."/>
            <person name="Feltus F.A."/>
            <person name="Gowik U."/>
            <person name="Grigoriev I.V."/>
            <person name="Lyons E."/>
            <person name="Maher C.A."/>
            <person name="Martis M."/>
            <person name="Narechania A."/>
            <person name="Otillar R.P."/>
            <person name="Penning B.W."/>
            <person name="Salamov A.A."/>
            <person name="Wang Y."/>
            <person name="Zhang L."/>
            <person name="Carpita N.C."/>
            <person name="Freeling M."/>
            <person name="Gingle A.R."/>
            <person name="Hash C.T."/>
            <person name="Keller B."/>
            <person name="Klein P."/>
            <person name="Kresovich S."/>
            <person name="McCann M.C."/>
            <person name="Ming R."/>
            <person name="Peterson D.G."/>
            <person name="Mehboob-ur-Rahman"/>
            <person name="Ware D."/>
            <person name="Westhoff P."/>
            <person name="Mayer K.F."/>
            <person name="Messing J."/>
            <person name="Rokhsar D.S."/>
        </authorList>
    </citation>
    <scope>NUCLEOTIDE SEQUENCE [LARGE SCALE GENOMIC DNA]</scope>
    <source>
        <strain evidence="2">cv. BTx623</strain>
    </source>
</reference>
<dbReference type="OMA" id="MECHRAG"/>
<dbReference type="PANTHER" id="PTHR31676">
    <property type="entry name" value="T31J12.3 PROTEIN-RELATED"/>
    <property type="match status" value="1"/>
</dbReference>